<dbReference type="EMBL" id="OW152819">
    <property type="protein sequence ID" value="CAH2073020.1"/>
    <property type="molecule type" value="Genomic_DNA"/>
</dbReference>
<name>A0ABN8IZP5_9NEOP</name>
<gene>
    <name evidence="1" type="ORF">IPOD504_LOCUS15445</name>
</gene>
<accession>A0ABN8IZP5</accession>
<organism evidence="1 2">
    <name type="scientific">Iphiclides podalirius</name>
    <name type="common">scarce swallowtail</name>
    <dbReference type="NCBI Taxonomy" id="110791"/>
    <lineage>
        <taxon>Eukaryota</taxon>
        <taxon>Metazoa</taxon>
        <taxon>Ecdysozoa</taxon>
        <taxon>Arthropoda</taxon>
        <taxon>Hexapoda</taxon>
        <taxon>Insecta</taxon>
        <taxon>Pterygota</taxon>
        <taxon>Neoptera</taxon>
        <taxon>Endopterygota</taxon>
        <taxon>Lepidoptera</taxon>
        <taxon>Glossata</taxon>
        <taxon>Ditrysia</taxon>
        <taxon>Papilionoidea</taxon>
        <taxon>Papilionidae</taxon>
        <taxon>Papilioninae</taxon>
        <taxon>Iphiclides</taxon>
    </lineage>
</organism>
<dbReference type="Proteomes" id="UP000837857">
    <property type="component" value="Chromosome 7"/>
</dbReference>
<proteinExistence type="predicted"/>
<protein>
    <submittedName>
        <fullName evidence="1">Uncharacterized protein</fullName>
    </submittedName>
</protein>
<evidence type="ECO:0000313" key="2">
    <source>
        <dbReference type="Proteomes" id="UP000837857"/>
    </source>
</evidence>
<feature type="non-terminal residue" evidence="1">
    <location>
        <position position="163"/>
    </location>
</feature>
<evidence type="ECO:0000313" key="1">
    <source>
        <dbReference type="EMBL" id="CAH2073020.1"/>
    </source>
</evidence>
<sequence>MNPISGHSIRESRRAGKCAVATVWCGFKNGFIRGFRRGFELHPRGAVCVRRELRPPRDDVRNLRPAALRRAVVSTKIERVAGPLVYCVRAQHPPSARGRNGAVIEARPQKRRPTIRRRQTAGAICLCGRGFTTASARSGRRPADFASAPLGWKASSVCDCYET</sequence>
<keyword evidence="2" id="KW-1185">Reference proteome</keyword>
<reference evidence="1" key="1">
    <citation type="submission" date="2022-03" db="EMBL/GenBank/DDBJ databases">
        <authorList>
            <person name="Martin H S."/>
        </authorList>
    </citation>
    <scope>NUCLEOTIDE SEQUENCE</scope>
</reference>